<evidence type="ECO:0000313" key="1">
    <source>
        <dbReference type="EMBL" id="CAG8820625.1"/>
    </source>
</evidence>
<evidence type="ECO:0000313" key="2">
    <source>
        <dbReference type="Proteomes" id="UP000789901"/>
    </source>
</evidence>
<protein>
    <submittedName>
        <fullName evidence="1">470_t:CDS:1</fullName>
    </submittedName>
</protein>
<accession>A0ABN7W9T9</accession>
<reference evidence="1 2" key="1">
    <citation type="submission" date="2021-06" db="EMBL/GenBank/DDBJ databases">
        <authorList>
            <person name="Kallberg Y."/>
            <person name="Tangrot J."/>
            <person name="Rosling A."/>
        </authorList>
    </citation>
    <scope>NUCLEOTIDE SEQUENCE [LARGE SCALE GENOMIC DNA]</scope>
    <source>
        <strain evidence="1 2">120-4 pot B 10/14</strain>
    </source>
</reference>
<proteinExistence type="predicted"/>
<name>A0ABN7W9T9_GIGMA</name>
<keyword evidence="2" id="KW-1185">Reference proteome</keyword>
<dbReference type="EMBL" id="CAJVQB010034052">
    <property type="protein sequence ID" value="CAG8820625.1"/>
    <property type="molecule type" value="Genomic_DNA"/>
</dbReference>
<feature type="non-terminal residue" evidence="1">
    <location>
        <position position="1"/>
    </location>
</feature>
<sequence>DNNRANNEKDVFKVCEKDSDGKEIDESERKDMKVDSISTGERCVTVTSPDQLKKAFEKHFNDTRDFRKRQFYRKEI</sequence>
<comment type="caution">
    <text evidence="1">The sequence shown here is derived from an EMBL/GenBank/DDBJ whole genome shotgun (WGS) entry which is preliminary data.</text>
</comment>
<gene>
    <name evidence="1" type="ORF">GMARGA_LOCUS27620</name>
</gene>
<organism evidence="1 2">
    <name type="scientific">Gigaspora margarita</name>
    <dbReference type="NCBI Taxonomy" id="4874"/>
    <lineage>
        <taxon>Eukaryota</taxon>
        <taxon>Fungi</taxon>
        <taxon>Fungi incertae sedis</taxon>
        <taxon>Mucoromycota</taxon>
        <taxon>Glomeromycotina</taxon>
        <taxon>Glomeromycetes</taxon>
        <taxon>Diversisporales</taxon>
        <taxon>Gigasporaceae</taxon>
        <taxon>Gigaspora</taxon>
    </lineage>
</organism>
<dbReference type="Proteomes" id="UP000789901">
    <property type="component" value="Unassembled WGS sequence"/>
</dbReference>